<dbReference type="Pfam" id="PF13163">
    <property type="entry name" value="DUF3999"/>
    <property type="match status" value="1"/>
</dbReference>
<evidence type="ECO:0000256" key="2">
    <source>
        <dbReference type="SAM" id="SignalP"/>
    </source>
</evidence>
<reference evidence="3 4" key="1">
    <citation type="submission" date="2022-10" db="EMBL/GenBank/DDBJ databases">
        <title>Janthinobacterium sp. hw3 Genome sequencing.</title>
        <authorList>
            <person name="Park S."/>
        </authorList>
    </citation>
    <scope>NUCLEOTIDE SEQUENCE [LARGE SCALE GENOMIC DNA]</scope>
    <source>
        <strain evidence="4">hw3</strain>
    </source>
</reference>
<feature type="transmembrane region" description="Helical" evidence="1">
    <location>
        <begin position="445"/>
        <end position="466"/>
    </location>
</feature>
<proteinExistence type="predicted"/>
<sequence>MRAVLILMATLALAPGAAAAKPDSDTPADYTHSLPLSVSGKAGVVAYRLPQAVYLHASSSELDDVRLFDRQGSKLAFALRRPPAQARTSRRDLPVSIFPVAGGQPDTGAGDEAGGLDIRTGADGRLLSVTRSARGGATASKPGLGSLVLDIGAAGKDPAAAVGALRFRLPAGTGNYNAQVWLEVSDDLKRWDALGAASLNWLVNSDTQTLANDRIEFEPRRFRYARLSWREGAPLLFAGISAESLSQTEVAAPTEQLLLQPAPGQLPQDLVYRGAAAIPVEKVGLQFAEQNIVLPAVLGRYREVPSRQLGQPSTLAFEPLLRTTFYQITQAGQRRGAADLAMAQQHAAQWVLRPDAASGARPALRLVWSPSSLVFLANGMGPYTLAFGRAGAHRAAIALEQVAPGFSEAELLNLEQARAGPLAANPAAAAAPGGEADRAAQLRLAALWGALLLGVAVLGFFAWRLLRQMQAQDRTP</sequence>
<evidence type="ECO:0000256" key="1">
    <source>
        <dbReference type="SAM" id="Phobius"/>
    </source>
</evidence>
<feature type="signal peptide" evidence="2">
    <location>
        <begin position="1"/>
        <end position="20"/>
    </location>
</feature>
<accession>A0ABT5K261</accession>
<evidence type="ECO:0000313" key="3">
    <source>
        <dbReference type="EMBL" id="MDC8759063.1"/>
    </source>
</evidence>
<keyword evidence="4" id="KW-1185">Reference proteome</keyword>
<dbReference type="EMBL" id="JAQQXR010000006">
    <property type="protein sequence ID" value="MDC8759063.1"/>
    <property type="molecule type" value="Genomic_DNA"/>
</dbReference>
<dbReference type="RefSeq" id="WP_273672036.1">
    <property type="nucleotide sequence ID" value="NZ_JAQQXR010000006.1"/>
</dbReference>
<keyword evidence="1" id="KW-0472">Membrane</keyword>
<dbReference type="InterPro" id="IPR025060">
    <property type="entry name" value="DUF3999"/>
</dbReference>
<organism evidence="3 4">
    <name type="scientific">Janthinobacterium fluminis</name>
    <dbReference type="NCBI Taxonomy" id="2987524"/>
    <lineage>
        <taxon>Bacteria</taxon>
        <taxon>Pseudomonadati</taxon>
        <taxon>Pseudomonadota</taxon>
        <taxon>Betaproteobacteria</taxon>
        <taxon>Burkholderiales</taxon>
        <taxon>Oxalobacteraceae</taxon>
        <taxon>Janthinobacterium</taxon>
    </lineage>
</organism>
<keyword evidence="2" id="KW-0732">Signal</keyword>
<name>A0ABT5K261_9BURK</name>
<feature type="chain" id="PRO_5047255768" evidence="2">
    <location>
        <begin position="21"/>
        <end position="476"/>
    </location>
</feature>
<keyword evidence="1" id="KW-1133">Transmembrane helix</keyword>
<gene>
    <name evidence="3" type="ORF">OIK44_15900</name>
</gene>
<keyword evidence="1" id="KW-0812">Transmembrane</keyword>
<dbReference type="Proteomes" id="UP001221208">
    <property type="component" value="Unassembled WGS sequence"/>
</dbReference>
<comment type="caution">
    <text evidence="3">The sequence shown here is derived from an EMBL/GenBank/DDBJ whole genome shotgun (WGS) entry which is preliminary data.</text>
</comment>
<evidence type="ECO:0000313" key="4">
    <source>
        <dbReference type="Proteomes" id="UP001221208"/>
    </source>
</evidence>
<protein>
    <submittedName>
        <fullName evidence="3">DUF3999 family protein</fullName>
    </submittedName>
</protein>